<dbReference type="AlphaFoldDB" id="A0A2B7Z9K6"/>
<dbReference type="PANTHER" id="PTHR11660:SF57">
    <property type="entry name" value="SOLUTE CARRIER FAMILY 40 MEMBER"/>
    <property type="match status" value="1"/>
</dbReference>
<keyword evidence="3" id="KW-0812">Transmembrane</keyword>
<dbReference type="Pfam" id="PF06963">
    <property type="entry name" value="FPN1"/>
    <property type="match status" value="1"/>
</dbReference>
<gene>
    <name evidence="7" type="ORF">GX50_07174</name>
</gene>
<dbReference type="STRING" id="73230.A0A2B7Z9K6"/>
<comment type="caution">
    <text evidence="7">The sequence shown here is derived from an EMBL/GenBank/DDBJ whole genome shotgun (WGS) entry which is preliminary data.</text>
</comment>
<comment type="similarity">
    <text evidence="6">Belongs to the ferroportin (FP) (TC 2.A.100) family. SLC40A subfamily.</text>
</comment>
<sequence>MWIPILYLLRGLPDLNSQMRRIDLCCKLGGPLLISLLTGISTNVAILTTLDMHVLCVFIEYFAIANVYNNVPAPPNLNVSRPIQPS</sequence>
<organism evidence="7 8">
    <name type="scientific">[Emmonsia] crescens</name>
    <dbReference type="NCBI Taxonomy" id="73230"/>
    <lineage>
        <taxon>Eukaryota</taxon>
        <taxon>Fungi</taxon>
        <taxon>Dikarya</taxon>
        <taxon>Ascomycota</taxon>
        <taxon>Pezizomycotina</taxon>
        <taxon>Eurotiomycetes</taxon>
        <taxon>Eurotiomycetidae</taxon>
        <taxon>Onygenales</taxon>
        <taxon>Ajellomycetaceae</taxon>
        <taxon>Emergomyces</taxon>
    </lineage>
</organism>
<dbReference type="PANTHER" id="PTHR11660">
    <property type="entry name" value="SOLUTE CARRIER FAMILY 40 MEMBER"/>
    <property type="match status" value="1"/>
</dbReference>
<dbReference type="GO" id="GO:0005381">
    <property type="term" value="F:iron ion transmembrane transporter activity"/>
    <property type="evidence" value="ECO:0007669"/>
    <property type="project" value="UniProtKB-UniRule"/>
</dbReference>
<keyword evidence="4" id="KW-1133">Transmembrane helix</keyword>
<comment type="function">
    <text evidence="6">May be involved in iron transport and iron homeostasis.</text>
</comment>
<dbReference type="InterPro" id="IPR009716">
    <property type="entry name" value="Ferroportin-1"/>
</dbReference>
<keyword evidence="8" id="KW-1185">Reference proteome</keyword>
<accession>A0A2B7Z9K6</accession>
<protein>
    <recommendedName>
        <fullName evidence="6">Solute carrier family 40 member</fullName>
    </recommendedName>
</protein>
<evidence type="ECO:0000313" key="8">
    <source>
        <dbReference type="Proteomes" id="UP000226031"/>
    </source>
</evidence>
<evidence type="ECO:0000313" key="7">
    <source>
        <dbReference type="EMBL" id="PGH30070.1"/>
    </source>
</evidence>
<evidence type="ECO:0000256" key="1">
    <source>
        <dbReference type="ARBA" id="ARBA00004141"/>
    </source>
</evidence>
<proteinExistence type="inferred from homology"/>
<evidence type="ECO:0000256" key="4">
    <source>
        <dbReference type="ARBA" id="ARBA00022989"/>
    </source>
</evidence>
<reference evidence="7 8" key="1">
    <citation type="submission" date="2017-10" db="EMBL/GenBank/DDBJ databases">
        <title>Comparative genomics in systemic dimorphic fungi from Ajellomycetaceae.</title>
        <authorList>
            <person name="Munoz J.F."/>
            <person name="Mcewen J.G."/>
            <person name="Clay O.K."/>
            <person name="Cuomo C.A."/>
        </authorList>
    </citation>
    <scope>NUCLEOTIDE SEQUENCE [LARGE SCALE GENOMIC DNA]</scope>
    <source>
        <strain evidence="7 8">UAMH4076</strain>
    </source>
</reference>
<evidence type="ECO:0000256" key="6">
    <source>
        <dbReference type="RuleBase" id="RU365065"/>
    </source>
</evidence>
<evidence type="ECO:0000256" key="2">
    <source>
        <dbReference type="ARBA" id="ARBA00022448"/>
    </source>
</evidence>
<dbReference type="EMBL" id="PDND01000193">
    <property type="protein sequence ID" value="PGH30070.1"/>
    <property type="molecule type" value="Genomic_DNA"/>
</dbReference>
<name>A0A2B7Z9K6_9EURO</name>
<dbReference type="GO" id="GO:0016020">
    <property type="term" value="C:membrane"/>
    <property type="evidence" value="ECO:0007669"/>
    <property type="project" value="UniProtKB-SubCell"/>
</dbReference>
<evidence type="ECO:0000256" key="3">
    <source>
        <dbReference type="ARBA" id="ARBA00022692"/>
    </source>
</evidence>
<keyword evidence="5" id="KW-0472">Membrane</keyword>
<comment type="subcellular location">
    <subcellularLocation>
        <location evidence="1 6">Membrane</location>
        <topology evidence="1 6">Multi-pass membrane protein</topology>
    </subcellularLocation>
</comment>
<keyword evidence="2 6" id="KW-0813">Transport</keyword>
<evidence type="ECO:0000256" key="5">
    <source>
        <dbReference type="ARBA" id="ARBA00023136"/>
    </source>
</evidence>
<keyword evidence="6" id="KW-0406">Ion transport</keyword>
<dbReference type="Proteomes" id="UP000226031">
    <property type="component" value="Unassembled WGS sequence"/>
</dbReference>